<gene>
    <name evidence="1" type="ORF">SAMN04487992_10114</name>
</gene>
<keyword evidence="2" id="KW-1185">Reference proteome</keyword>
<dbReference type="AlphaFoldDB" id="A0A1G7CN53"/>
<evidence type="ECO:0008006" key="3">
    <source>
        <dbReference type="Google" id="ProtNLM"/>
    </source>
</evidence>
<evidence type="ECO:0000313" key="1">
    <source>
        <dbReference type="EMBL" id="SDE40200.1"/>
    </source>
</evidence>
<dbReference type="eggNOG" id="ENOG50313JX">
    <property type="taxonomic scope" value="Bacteria"/>
</dbReference>
<dbReference type="Proteomes" id="UP000182114">
    <property type="component" value="Unassembled WGS sequence"/>
</dbReference>
<proteinExistence type="predicted"/>
<dbReference type="EMBL" id="FNBD01000001">
    <property type="protein sequence ID" value="SDE40200.1"/>
    <property type="molecule type" value="Genomic_DNA"/>
</dbReference>
<organism evidence="1 2">
    <name type="scientific">Cellulophaga baltica</name>
    <dbReference type="NCBI Taxonomy" id="76594"/>
    <lineage>
        <taxon>Bacteria</taxon>
        <taxon>Pseudomonadati</taxon>
        <taxon>Bacteroidota</taxon>
        <taxon>Flavobacteriia</taxon>
        <taxon>Flavobacteriales</taxon>
        <taxon>Flavobacteriaceae</taxon>
        <taxon>Cellulophaga</taxon>
    </lineage>
</organism>
<sequence>MSVFLFLNFPMTALSEQELHNLAMNIVGKQLEAEGFEFLSVNSTLKKNPQFVCLKEKELHFVVVKAIVFPNDPKDLDMDNLTKMKDHAEKFEALTYFAGVGLVNAKDHNLPVYLNEDYVVDYDGLVKI</sequence>
<reference evidence="2" key="1">
    <citation type="submission" date="2016-10" db="EMBL/GenBank/DDBJ databases">
        <authorList>
            <person name="Varghese N."/>
            <person name="Submissions S."/>
        </authorList>
    </citation>
    <scope>NUCLEOTIDE SEQUENCE [LARGE SCALE GENOMIC DNA]</scope>
    <source>
        <strain evidence="2">DSM 24729</strain>
    </source>
</reference>
<accession>A0A1G7CN53</accession>
<evidence type="ECO:0000313" key="2">
    <source>
        <dbReference type="Proteomes" id="UP000182114"/>
    </source>
</evidence>
<name>A0A1G7CN53_9FLAO</name>
<protein>
    <recommendedName>
        <fullName evidence="3">Na(+)-translocating NADH-quinone reductase subunit F</fullName>
    </recommendedName>
</protein>